<evidence type="ECO:0000313" key="2">
    <source>
        <dbReference type="Proteomes" id="UP001596222"/>
    </source>
</evidence>
<reference evidence="2" key="1">
    <citation type="journal article" date="2019" name="Int. J. Syst. Evol. Microbiol.">
        <title>The Global Catalogue of Microorganisms (GCM) 10K type strain sequencing project: providing services to taxonomists for standard genome sequencing and annotation.</title>
        <authorList>
            <consortium name="The Broad Institute Genomics Platform"/>
            <consortium name="The Broad Institute Genome Sequencing Center for Infectious Disease"/>
            <person name="Wu L."/>
            <person name="Ma J."/>
        </authorList>
    </citation>
    <scope>NUCLEOTIDE SEQUENCE [LARGE SCALE GENOMIC DNA]</scope>
    <source>
        <strain evidence="2">CGMCC 4.1641</strain>
    </source>
</reference>
<dbReference type="Proteomes" id="UP001596222">
    <property type="component" value="Unassembled WGS sequence"/>
</dbReference>
<proteinExistence type="predicted"/>
<keyword evidence="2" id="KW-1185">Reference proteome</keyword>
<accession>A0ABV9ZVH7</accession>
<evidence type="ECO:0000313" key="1">
    <source>
        <dbReference type="EMBL" id="MFC5144253.1"/>
    </source>
</evidence>
<comment type="caution">
    <text evidence="1">The sequence shown here is derived from an EMBL/GenBank/DDBJ whole genome shotgun (WGS) entry which is preliminary data.</text>
</comment>
<protein>
    <submittedName>
        <fullName evidence="1">Uncharacterized protein</fullName>
    </submittedName>
</protein>
<dbReference type="RefSeq" id="WP_382037963.1">
    <property type="nucleotide sequence ID" value="NZ_JBHSKJ010000003.1"/>
</dbReference>
<organism evidence="1 2">
    <name type="scientific">Streptomyces aureoversilis</name>
    <dbReference type="NCBI Taxonomy" id="67277"/>
    <lineage>
        <taxon>Bacteria</taxon>
        <taxon>Bacillati</taxon>
        <taxon>Actinomycetota</taxon>
        <taxon>Actinomycetes</taxon>
        <taxon>Kitasatosporales</taxon>
        <taxon>Streptomycetaceae</taxon>
        <taxon>Streptomyces</taxon>
    </lineage>
</organism>
<name>A0ABV9ZVH7_9ACTN</name>
<dbReference type="EMBL" id="JBHSKJ010000003">
    <property type="protein sequence ID" value="MFC5144253.1"/>
    <property type="molecule type" value="Genomic_DNA"/>
</dbReference>
<sequence>MTDHPDHTADPDRVMTALAAGIRGNHQAAMDLLIPIIERGPHATCCMLAALADAASFDARNHQAPGTHFGLATLHTDGTPANIADADPGPRFAARFITAWANGDPATAYALYNAMLSDGTRTMSDDLAIGIRTVYEMAVVSLRDMLQRTAPEQSS</sequence>
<gene>
    <name evidence="1" type="ORF">ACFPP6_06080</name>
</gene>